<evidence type="ECO:0000313" key="2">
    <source>
        <dbReference type="EMBL" id="KAJ7392916.1"/>
    </source>
</evidence>
<evidence type="ECO:0000313" key="3">
    <source>
        <dbReference type="Proteomes" id="UP001163046"/>
    </source>
</evidence>
<dbReference type="OrthoDB" id="5968496at2759"/>
<evidence type="ECO:0000256" key="1">
    <source>
        <dbReference type="SAM" id="MobiDB-lite"/>
    </source>
</evidence>
<comment type="caution">
    <text evidence="2">The sequence shown here is derived from an EMBL/GenBank/DDBJ whole genome shotgun (WGS) entry which is preliminary data.</text>
</comment>
<dbReference type="AlphaFoldDB" id="A0A9X0A3R8"/>
<feature type="region of interest" description="Disordered" evidence="1">
    <location>
        <begin position="1"/>
        <end position="64"/>
    </location>
</feature>
<sequence length="143" mass="16580">MKTREGENRKIQGSSNQPLGYVSRRFSMRSRKYKKLATQEELDESRPASSKSRQENTRASTEDFDDFAINRYKGSRDAAKYNAAADDEEEGLDTVKEALPVRCRRHAICEEMERTILNDAGVSLRGYRELLVTRRLLYEMHLL</sequence>
<reference evidence="2" key="1">
    <citation type="submission" date="2023-01" db="EMBL/GenBank/DDBJ databases">
        <title>Genome assembly of the deep-sea coral Lophelia pertusa.</title>
        <authorList>
            <person name="Herrera S."/>
            <person name="Cordes E."/>
        </authorList>
    </citation>
    <scope>NUCLEOTIDE SEQUENCE</scope>
    <source>
        <strain evidence="2">USNM1676648</strain>
        <tissue evidence="2">Polyp</tissue>
    </source>
</reference>
<protein>
    <submittedName>
        <fullName evidence="2">Uncharacterized protein</fullName>
    </submittedName>
</protein>
<feature type="compositionally biased region" description="Basic and acidic residues" evidence="1">
    <location>
        <begin position="1"/>
        <end position="10"/>
    </location>
</feature>
<accession>A0A9X0A3R8</accession>
<organism evidence="2 3">
    <name type="scientific">Desmophyllum pertusum</name>
    <dbReference type="NCBI Taxonomy" id="174260"/>
    <lineage>
        <taxon>Eukaryota</taxon>
        <taxon>Metazoa</taxon>
        <taxon>Cnidaria</taxon>
        <taxon>Anthozoa</taxon>
        <taxon>Hexacorallia</taxon>
        <taxon>Scleractinia</taxon>
        <taxon>Caryophylliina</taxon>
        <taxon>Caryophylliidae</taxon>
        <taxon>Desmophyllum</taxon>
    </lineage>
</organism>
<dbReference type="Proteomes" id="UP001163046">
    <property type="component" value="Unassembled WGS sequence"/>
</dbReference>
<name>A0A9X0A3R8_9CNID</name>
<proteinExistence type="predicted"/>
<gene>
    <name evidence="2" type="ORF">OS493_008156</name>
</gene>
<dbReference type="EMBL" id="MU825399">
    <property type="protein sequence ID" value="KAJ7392916.1"/>
    <property type="molecule type" value="Genomic_DNA"/>
</dbReference>
<feature type="compositionally biased region" description="Basic residues" evidence="1">
    <location>
        <begin position="26"/>
        <end position="35"/>
    </location>
</feature>
<keyword evidence="3" id="KW-1185">Reference proteome</keyword>